<evidence type="ECO:0000313" key="1">
    <source>
        <dbReference type="EMBL" id="GFX90208.1"/>
    </source>
</evidence>
<dbReference type="InterPro" id="IPR036397">
    <property type="entry name" value="RNaseH_sf"/>
</dbReference>
<dbReference type="Proteomes" id="UP000887159">
    <property type="component" value="Unassembled WGS sequence"/>
</dbReference>
<name>A0A8X6UWA7_TRICX</name>
<gene>
    <name evidence="1" type="ORF">TNCV_2449831</name>
</gene>
<proteinExistence type="predicted"/>
<organism evidence="1 2">
    <name type="scientific">Trichonephila clavipes</name>
    <name type="common">Golden silk orbweaver</name>
    <name type="synonym">Nephila clavipes</name>
    <dbReference type="NCBI Taxonomy" id="2585209"/>
    <lineage>
        <taxon>Eukaryota</taxon>
        <taxon>Metazoa</taxon>
        <taxon>Ecdysozoa</taxon>
        <taxon>Arthropoda</taxon>
        <taxon>Chelicerata</taxon>
        <taxon>Arachnida</taxon>
        <taxon>Araneae</taxon>
        <taxon>Araneomorphae</taxon>
        <taxon>Entelegynae</taxon>
        <taxon>Araneoidea</taxon>
        <taxon>Nephilidae</taxon>
        <taxon>Trichonephila</taxon>
    </lineage>
</organism>
<dbReference type="EMBL" id="BMAU01021093">
    <property type="protein sequence ID" value="GFX90208.1"/>
    <property type="molecule type" value="Genomic_DNA"/>
</dbReference>
<comment type="caution">
    <text evidence="1">The sequence shown here is derived from an EMBL/GenBank/DDBJ whole genome shotgun (WGS) entry which is preliminary data.</text>
</comment>
<reference evidence="1" key="1">
    <citation type="submission" date="2020-08" db="EMBL/GenBank/DDBJ databases">
        <title>Multicomponent nature underlies the extraordinary mechanical properties of spider dragline silk.</title>
        <authorList>
            <person name="Kono N."/>
            <person name="Nakamura H."/>
            <person name="Mori M."/>
            <person name="Yoshida Y."/>
            <person name="Ohtoshi R."/>
            <person name="Malay A.D."/>
            <person name="Moran D.A.P."/>
            <person name="Tomita M."/>
            <person name="Numata K."/>
            <person name="Arakawa K."/>
        </authorList>
    </citation>
    <scope>NUCLEOTIDE SEQUENCE</scope>
</reference>
<evidence type="ECO:0000313" key="2">
    <source>
        <dbReference type="Proteomes" id="UP000887159"/>
    </source>
</evidence>
<protein>
    <submittedName>
        <fullName evidence="1">Uncharacterized protein</fullName>
    </submittedName>
</protein>
<sequence>MDDNARPHLAVIVEEYLKGLGLERMEWPARSPDLKSDRAALELSCVNCADELHISRATNRYSEFRDEKNVLSCHLTDNQTFSQEDTKFLELYCP</sequence>
<dbReference type="AlphaFoldDB" id="A0A8X6UWA7"/>
<dbReference type="Gene3D" id="3.30.420.10">
    <property type="entry name" value="Ribonuclease H-like superfamily/Ribonuclease H"/>
    <property type="match status" value="1"/>
</dbReference>
<keyword evidence="2" id="KW-1185">Reference proteome</keyword>
<dbReference type="GO" id="GO:0003676">
    <property type="term" value="F:nucleic acid binding"/>
    <property type="evidence" value="ECO:0007669"/>
    <property type="project" value="InterPro"/>
</dbReference>
<accession>A0A8X6UWA7</accession>